<evidence type="ECO:0000313" key="4">
    <source>
        <dbReference type="Proteomes" id="UP000187209"/>
    </source>
</evidence>
<organism evidence="3 4">
    <name type="scientific">Stentor coeruleus</name>
    <dbReference type="NCBI Taxonomy" id="5963"/>
    <lineage>
        <taxon>Eukaryota</taxon>
        <taxon>Sar</taxon>
        <taxon>Alveolata</taxon>
        <taxon>Ciliophora</taxon>
        <taxon>Postciliodesmatophora</taxon>
        <taxon>Heterotrichea</taxon>
        <taxon>Heterotrichida</taxon>
        <taxon>Stentoridae</taxon>
        <taxon>Stentor</taxon>
    </lineage>
</organism>
<evidence type="ECO:0000256" key="2">
    <source>
        <dbReference type="SAM" id="MobiDB-lite"/>
    </source>
</evidence>
<protein>
    <submittedName>
        <fullName evidence="3">Uncharacterized protein</fullName>
    </submittedName>
</protein>
<reference evidence="3 4" key="1">
    <citation type="submission" date="2016-11" db="EMBL/GenBank/DDBJ databases">
        <title>The macronuclear genome of Stentor coeruleus: a giant cell with tiny introns.</title>
        <authorList>
            <person name="Slabodnick M."/>
            <person name="Ruby J.G."/>
            <person name="Reiff S.B."/>
            <person name="Swart E.C."/>
            <person name="Gosai S."/>
            <person name="Prabakaran S."/>
            <person name="Witkowska E."/>
            <person name="Larue G.E."/>
            <person name="Fisher S."/>
            <person name="Freeman R.M."/>
            <person name="Gunawardena J."/>
            <person name="Chu W."/>
            <person name="Stover N.A."/>
            <person name="Gregory B.D."/>
            <person name="Nowacki M."/>
            <person name="Derisi J."/>
            <person name="Roy S.W."/>
            <person name="Marshall W.F."/>
            <person name="Sood P."/>
        </authorList>
    </citation>
    <scope>NUCLEOTIDE SEQUENCE [LARGE SCALE GENOMIC DNA]</scope>
    <source>
        <strain evidence="3">WM001</strain>
    </source>
</reference>
<proteinExistence type="predicted"/>
<dbReference type="SMR" id="A0A1R2C731"/>
<keyword evidence="1" id="KW-0175">Coiled coil</keyword>
<feature type="region of interest" description="Disordered" evidence="2">
    <location>
        <begin position="65"/>
        <end position="87"/>
    </location>
</feature>
<dbReference type="Proteomes" id="UP000187209">
    <property type="component" value="Unassembled WGS sequence"/>
</dbReference>
<dbReference type="AlphaFoldDB" id="A0A1R2C731"/>
<sequence>MKRRPQWDDSLADRGQYRLTYSEQLQRKAALVSKNKEAGREELQKRQEQLKMGIIPEEIKKTIQNPSKKLQTKSARTLKKSSSAISETLQPTEQNLNQNSNSNPIHFATLKKTKPSMSEHFESLNKLDQAMKDLEAAMLKAASSSPEPKKDINFKDSARDDVISEGSLFGISDDDELGYSKFSEVSKHSGHCGKENFANFIKDPENPFKTNQEFFKPNGKFSYETEDKNIDPYEIEKQKYKAYINPEMHINDYLPASLQSKPKDNKFEIEMENELKNTEKFIGKNLDDDRIPYDNVWDKEEMDDENYENEGGNEDEMFARLIEQTRKDLNTMKINQDPDAEYEDVIERSENVYDSEVVPKKYNLVPLSRPEIPRAGNNSLSIFDHVKNVRIDCRKFII</sequence>
<name>A0A1R2C731_9CILI</name>
<evidence type="ECO:0000256" key="1">
    <source>
        <dbReference type="SAM" id="Coils"/>
    </source>
</evidence>
<comment type="caution">
    <text evidence="3">The sequence shown here is derived from an EMBL/GenBank/DDBJ whole genome shotgun (WGS) entry which is preliminary data.</text>
</comment>
<accession>A0A1R2C731</accession>
<keyword evidence="4" id="KW-1185">Reference proteome</keyword>
<feature type="coiled-coil region" evidence="1">
    <location>
        <begin position="117"/>
        <end position="144"/>
    </location>
</feature>
<dbReference type="OrthoDB" id="294486at2759"/>
<evidence type="ECO:0000313" key="3">
    <source>
        <dbReference type="EMBL" id="OMJ84735.1"/>
    </source>
</evidence>
<gene>
    <name evidence="3" type="ORF">SteCoe_14127</name>
</gene>
<dbReference type="EMBL" id="MPUH01000260">
    <property type="protein sequence ID" value="OMJ84735.1"/>
    <property type="molecule type" value="Genomic_DNA"/>
</dbReference>